<gene>
    <name evidence="3" type="ORF">H1016_00515</name>
</gene>
<dbReference type="InterPro" id="IPR029035">
    <property type="entry name" value="DHS-like_NAD/FAD-binding_dom"/>
</dbReference>
<evidence type="ECO:0000256" key="2">
    <source>
        <dbReference type="ARBA" id="ARBA00023027"/>
    </source>
</evidence>
<dbReference type="GO" id="GO:0005737">
    <property type="term" value="C:cytoplasm"/>
    <property type="evidence" value="ECO:0007669"/>
    <property type="project" value="TreeGrafter"/>
</dbReference>
<dbReference type="AlphaFoldDB" id="A0A832XHX9"/>
<dbReference type="PANTHER" id="PTHR11703:SF0">
    <property type="entry name" value="DEOXYHYPUSINE SYNTHASE"/>
    <property type="match status" value="1"/>
</dbReference>
<dbReference type="EC" id="2.5.1.46" evidence="3"/>
<sequence length="315" mass="34998">MKLKNPVKDLDLGKAKTLNQLVKQFSSAGGFSAKKVGAGVDVLEGMMKSNDCTKFLSFPAAIVSTGTRGVIKELVKQKLVDVLITTSGTIDHDFARVFKDYYAGEFELNDLELRKKKINRLGNILIPYANYGKIIEDKMQPILKQIYKIKSEWAPSEVIFELGKSVNGKKAKDSIIYQAAKNKIPIFTPGFESGAFGSQLWLFRQTHPQFKVDVLTDEQKLNQIVQNSKSTGALMIGGGISKHHTIWWNQFKGGLDYAVYITTAPEWDGSLSGARVREGISWGKVSERAKQITIEGEATVLLPLMIAAVLERIKR</sequence>
<reference evidence="3 4" key="1">
    <citation type="journal article" name="Nat. Commun.">
        <title>Undinarchaeota illuminate DPANN phylogeny and the impact of gene transfer on archaeal evolution.</title>
        <authorList>
            <person name="Dombrowski N."/>
            <person name="Williams T.A."/>
            <person name="Sun J."/>
            <person name="Woodcroft B.J."/>
            <person name="Lee J.H."/>
            <person name="Minh B.Q."/>
            <person name="Rinke C."/>
            <person name="Spang A."/>
        </authorList>
    </citation>
    <scope>NUCLEOTIDE SEQUENCE [LARGE SCALE GENOMIC DNA]</scope>
    <source>
        <strain evidence="3">MAG_bin1129</strain>
    </source>
</reference>
<dbReference type="Proteomes" id="UP000646946">
    <property type="component" value="Unassembled WGS sequence"/>
</dbReference>
<dbReference type="GO" id="GO:0034038">
    <property type="term" value="F:deoxyhypusine synthase activity"/>
    <property type="evidence" value="ECO:0007669"/>
    <property type="project" value="UniProtKB-EC"/>
</dbReference>
<comment type="caution">
    <text evidence="3">The sequence shown here is derived from an EMBL/GenBank/DDBJ whole genome shotgun (WGS) entry which is preliminary data.</text>
</comment>
<keyword evidence="2" id="KW-0520">NAD</keyword>
<protein>
    <submittedName>
        <fullName evidence="3">Deoxyhypusine synthase</fullName>
        <ecNumber evidence="3">2.5.1.46</ecNumber>
    </submittedName>
</protein>
<dbReference type="InterPro" id="IPR002773">
    <property type="entry name" value="Deoxyhypusine_synthase"/>
</dbReference>
<name>A0A832XHX9_9ARCH</name>
<accession>A0A832XHX9</accession>
<keyword evidence="3" id="KW-0808">Transferase</keyword>
<organism evidence="3 4">
    <name type="scientific">Candidatus Naiadarchaeum limnaeum</name>
    <dbReference type="NCBI Taxonomy" id="2756139"/>
    <lineage>
        <taxon>Archaea</taxon>
        <taxon>Candidatus Undinarchaeota</taxon>
        <taxon>Candidatus Undinarchaeia</taxon>
        <taxon>Candidatus Naiadarchaeales</taxon>
        <taxon>Candidatus Naiadarchaeaceae</taxon>
        <taxon>Candidatus Naiadarchaeum</taxon>
    </lineage>
</organism>
<keyword evidence="4" id="KW-1185">Reference proteome</keyword>
<dbReference type="SUPFAM" id="SSF52467">
    <property type="entry name" value="DHS-like NAD/FAD-binding domain"/>
    <property type="match status" value="1"/>
</dbReference>
<dbReference type="InterPro" id="IPR036982">
    <property type="entry name" value="Deoxyhypusine_synthase_sf"/>
</dbReference>
<dbReference type="Gene3D" id="3.40.910.10">
    <property type="entry name" value="Deoxyhypusine synthase"/>
    <property type="match status" value="1"/>
</dbReference>
<dbReference type="PANTHER" id="PTHR11703">
    <property type="entry name" value="DEOXYHYPUSINE SYNTHASE"/>
    <property type="match status" value="1"/>
</dbReference>
<dbReference type="FunFam" id="3.40.910.10:FF:000010">
    <property type="entry name" value="Deoxyhypusine synthase"/>
    <property type="match status" value="1"/>
</dbReference>
<comment type="similarity">
    <text evidence="1">Belongs to the deoxyhypusine synthase family.</text>
</comment>
<dbReference type="Pfam" id="PF01916">
    <property type="entry name" value="DS"/>
    <property type="match status" value="1"/>
</dbReference>
<evidence type="ECO:0000313" key="4">
    <source>
        <dbReference type="Proteomes" id="UP000646946"/>
    </source>
</evidence>
<proteinExistence type="inferred from homology"/>
<dbReference type="NCBIfam" id="NF002294">
    <property type="entry name" value="PRK01221.1"/>
    <property type="match status" value="1"/>
</dbReference>
<dbReference type="EMBL" id="DVAB01000006">
    <property type="protein sequence ID" value="HIK00006.1"/>
    <property type="molecule type" value="Genomic_DNA"/>
</dbReference>
<evidence type="ECO:0000313" key="3">
    <source>
        <dbReference type="EMBL" id="HIK00006.1"/>
    </source>
</evidence>
<evidence type="ECO:0000256" key="1">
    <source>
        <dbReference type="ARBA" id="ARBA00009892"/>
    </source>
</evidence>